<comment type="caution">
    <text evidence="1">The sequence shown here is derived from an EMBL/GenBank/DDBJ whole genome shotgun (WGS) entry which is preliminary data.</text>
</comment>
<protein>
    <submittedName>
        <fullName evidence="1">Uncharacterized protein</fullName>
    </submittedName>
</protein>
<reference evidence="1" key="1">
    <citation type="journal article" date="2020" name="Stud. Mycol.">
        <title>101 Dothideomycetes genomes: a test case for predicting lifestyles and emergence of pathogens.</title>
        <authorList>
            <person name="Haridas S."/>
            <person name="Albert R."/>
            <person name="Binder M."/>
            <person name="Bloem J."/>
            <person name="Labutti K."/>
            <person name="Salamov A."/>
            <person name="Andreopoulos B."/>
            <person name="Baker S."/>
            <person name="Barry K."/>
            <person name="Bills G."/>
            <person name="Bluhm B."/>
            <person name="Cannon C."/>
            <person name="Castanera R."/>
            <person name="Culley D."/>
            <person name="Daum C."/>
            <person name="Ezra D."/>
            <person name="Gonzalez J."/>
            <person name="Henrissat B."/>
            <person name="Kuo A."/>
            <person name="Liang C."/>
            <person name="Lipzen A."/>
            <person name="Lutzoni F."/>
            <person name="Magnuson J."/>
            <person name="Mondo S."/>
            <person name="Nolan M."/>
            <person name="Ohm R."/>
            <person name="Pangilinan J."/>
            <person name="Park H.-J."/>
            <person name="Ramirez L."/>
            <person name="Alfaro M."/>
            <person name="Sun H."/>
            <person name="Tritt A."/>
            <person name="Yoshinaga Y."/>
            <person name="Zwiers L.-H."/>
            <person name="Turgeon B."/>
            <person name="Goodwin S."/>
            <person name="Spatafora J."/>
            <person name="Crous P."/>
            <person name="Grigoriev I."/>
        </authorList>
    </citation>
    <scope>NUCLEOTIDE SEQUENCE</scope>
    <source>
        <strain evidence="1">CBS 690.94</strain>
    </source>
</reference>
<accession>A0A9P4PUE7</accession>
<organism evidence="1 2">
    <name type="scientific">Karstenula rhodostoma CBS 690.94</name>
    <dbReference type="NCBI Taxonomy" id="1392251"/>
    <lineage>
        <taxon>Eukaryota</taxon>
        <taxon>Fungi</taxon>
        <taxon>Dikarya</taxon>
        <taxon>Ascomycota</taxon>
        <taxon>Pezizomycotina</taxon>
        <taxon>Dothideomycetes</taxon>
        <taxon>Pleosporomycetidae</taxon>
        <taxon>Pleosporales</taxon>
        <taxon>Massarineae</taxon>
        <taxon>Didymosphaeriaceae</taxon>
        <taxon>Karstenula</taxon>
    </lineage>
</organism>
<evidence type="ECO:0000313" key="1">
    <source>
        <dbReference type="EMBL" id="KAF2451554.1"/>
    </source>
</evidence>
<gene>
    <name evidence="1" type="ORF">P171DRAFT_8392</name>
</gene>
<dbReference type="Proteomes" id="UP000799764">
    <property type="component" value="Unassembled WGS sequence"/>
</dbReference>
<name>A0A9P4PUE7_9PLEO</name>
<dbReference type="AlphaFoldDB" id="A0A9P4PUE7"/>
<evidence type="ECO:0000313" key="2">
    <source>
        <dbReference type="Proteomes" id="UP000799764"/>
    </source>
</evidence>
<proteinExistence type="predicted"/>
<dbReference type="EMBL" id="MU001492">
    <property type="protein sequence ID" value="KAF2451554.1"/>
    <property type="molecule type" value="Genomic_DNA"/>
</dbReference>
<keyword evidence="2" id="KW-1185">Reference proteome</keyword>
<sequence length="236" mass="26412">MTPSGVIFRVRAHLRHGISPLGSREMRIVVHKWIGSEPRLADINQCVLGDKHVVLFFAFRNATVRCCLAHVVGLLLDAIRTWSDAALATCVFVNGPVLLLTHGTAVPDDLATAARLDGGGSAVRATVDIGFIHTVERVRAYEWWRSNVEVRWGENNLSGDYEIGRRVNDLVVAVTMRLGRCAKVSDKRSSEYLPFLLRYVHWLNTDSLILRLVRYRSLLQPDEETEEGLGSPLTKL</sequence>